<dbReference type="GO" id="GO:0008432">
    <property type="term" value="F:JUN kinase binding"/>
    <property type="evidence" value="ECO:0007669"/>
    <property type="project" value="TreeGrafter"/>
</dbReference>
<proteinExistence type="predicted"/>
<keyword evidence="2" id="KW-0472">Membrane</keyword>
<feature type="coiled-coil region" evidence="1">
    <location>
        <begin position="65"/>
        <end position="131"/>
    </location>
</feature>
<feature type="domain" description="RH1" evidence="3">
    <location>
        <begin position="4"/>
        <end position="92"/>
    </location>
</feature>
<sequence>MDQETVYGTHEDSHVVMSEKVQSLAGSIYQEFEKMIARYDEDVVKDLMPLLVNVLECLDISYTENQEREVELELLREDNEQLVTQYEREKQLRKASDQKLLELEDISEDERKELLSKIDSLESIVRMLELKTKNSHDHGTNAIGVSSLPIHSSSLYSRVEDFVFFYFMLCTFIYVRILVHVP</sequence>
<dbReference type="STRING" id="67767.A0A0J7KUH9"/>
<reference evidence="4 5" key="1">
    <citation type="submission" date="2015-04" db="EMBL/GenBank/DDBJ databases">
        <title>Lasius niger genome sequencing.</title>
        <authorList>
            <person name="Konorov E.A."/>
            <person name="Nikitin M.A."/>
            <person name="Kirill M.V."/>
            <person name="Chang P."/>
        </authorList>
    </citation>
    <scope>NUCLEOTIDE SEQUENCE [LARGE SCALE GENOMIC DNA]</scope>
    <source>
        <tissue evidence="4">Whole</tissue>
    </source>
</reference>
<evidence type="ECO:0000259" key="3">
    <source>
        <dbReference type="PROSITE" id="PS51776"/>
    </source>
</evidence>
<dbReference type="GO" id="GO:0005737">
    <property type="term" value="C:cytoplasm"/>
    <property type="evidence" value="ECO:0007669"/>
    <property type="project" value="TreeGrafter"/>
</dbReference>
<gene>
    <name evidence="4" type="ORF">RF55_5948</name>
</gene>
<dbReference type="GO" id="GO:0016192">
    <property type="term" value="P:vesicle-mediated transport"/>
    <property type="evidence" value="ECO:0007669"/>
    <property type="project" value="TreeGrafter"/>
</dbReference>
<dbReference type="GO" id="GO:0019894">
    <property type="term" value="F:kinesin binding"/>
    <property type="evidence" value="ECO:0007669"/>
    <property type="project" value="TreeGrafter"/>
</dbReference>
<dbReference type="PANTHER" id="PTHR13886:SF4">
    <property type="entry name" value="JNK-INTERACTING PROTEIN 3"/>
    <property type="match status" value="1"/>
</dbReference>
<keyword evidence="1" id="KW-0175">Coiled coil</keyword>
<evidence type="ECO:0000256" key="1">
    <source>
        <dbReference type="SAM" id="Coils"/>
    </source>
</evidence>
<dbReference type="InterPro" id="IPR034743">
    <property type="entry name" value="RH1"/>
</dbReference>
<feature type="transmembrane region" description="Helical" evidence="2">
    <location>
        <begin position="162"/>
        <end position="179"/>
    </location>
</feature>
<dbReference type="PROSITE" id="PS51776">
    <property type="entry name" value="RH1"/>
    <property type="match status" value="1"/>
</dbReference>
<evidence type="ECO:0000256" key="2">
    <source>
        <dbReference type="SAM" id="Phobius"/>
    </source>
</evidence>
<dbReference type="PANTHER" id="PTHR13886">
    <property type="entry name" value="JNK/SAPK-ASSOCIATED PROTEIN"/>
    <property type="match status" value="1"/>
</dbReference>
<comment type="caution">
    <text evidence="4">The sequence shown here is derived from an EMBL/GenBank/DDBJ whole genome shotgun (WGS) entry which is preliminary data.</text>
</comment>
<dbReference type="GO" id="GO:0005078">
    <property type="term" value="F:MAP-kinase scaffold activity"/>
    <property type="evidence" value="ECO:0007669"/>
    <property type="project" value="InterPro"/>
</dbReference>
<keyword evidence="2" id="KW-0812">Transmembrane</keyword>
<evidence type="ECO:0000313" key="5">
    <source>
        <dbReference type="Proteomes" id="UP000036403"/>
    </source>
</evidence>
<dbReference type="Proteomes" id="UP000036403">
    <property type="component" value="Unassembled WGS sequence"/>
</dbReference>
<dbReference type="AlphaFoldDB" id="A0A0J7KUH9"/>
<keyword evidence="2" id="KW-1133">Transmembrane helix</keyword>
<dbReference type="PaxDb" id="67767-A0A0J7KUH9"/>
<evidence type="ECO:0000313" key="4">
    <source>
        <dbReference type="EMBL" id="KMQ93914.1"/>
    </source>
</evidence>
<dbReference type="FunFam" id="1.20.58.1770:FF:000001">
    <property type="entry name" value="C-Jun-amino-terminal kinase-interacting protein 3 isoform X1"/>
    <property type="match status" value="1"/>
</dbReference>
<protein>
    <submittedName>
        <fullName evidence="4">Jnk-interacting protein 3-like protein</fullName>
    </submittedName>
</protein>
<dbReference type="GO" id="GO:0030159">
    <property type="term" value="F:signaling receptor complex adaptor activity"/>
    <property type="evidence" value="ECO:0007669"/>
    <property type="project" value="TreeGrafter"/>
</dbReference>
<dbReference type="InterPro" id="IPR039911">
    <property type="entry name" value="JIP3/JIP4"/>
</dbReference>
<dbReference type="EMBL" id="LBMM01003135">
    <property type="protein sequence ID" value="KMQ93914.1"/>
    <property type="molecule type" value="Genomic_DNA"/>
</dbReference>
<keyword evidence="5" id="KW-1185">Reference proteome</keyword>
<dbReference type="Pfam" id="PF09744">
    <property type="entry name" value="RH1"/>
    <property type="match status" value="1"/>
</dbReference>
<organism evidence="4 5">
    <name type="scientific">Lasius niger</name>
    <name type="common">Black garden ant</name>
    <dbReference type="NCBI Taxonomy" id="67767"/>
    <lineage>
        <taxon>Eukaryota</taxon>
        <taxon>Metazoa</taxon>
        <taxon>Ecdysozoa</taxon>
        <taxon>Arthropoda</taxon>
        <taxon>Hexapoda</taxon>
        <taxon>Insecta</taxon>
        <taxon>Pterygota</taxon>
        <taxon>Neoptera</taxon>
        <taxon>Endopterygota</taxon>
        <taxon>Hymenoptera</taxon>
        <taxon>Apocrita</taxon>
        <taxon>Aculeata</taxon>
        <taxon>Formicoidea</taxon>
        <taxon>Formicidae</taxon>
        <taxon>Formicinae</taxon>
        <taxon>Lasius</taxon>
        <taxon>Lasius</taxon>
    </lineage>
</organism>
<accession>A0A0J7KUH9</accession>
<name>A0A0J7KUH9_LASNI</name>
<dbReference type="OrthoDB" id="10256043at2759"/>
<dbReference type="Gene3D" id="1.20.58.1770">
    <property type="match status" value="1"/>
</dbReference>